<reference evidence="1 2" key="1">
    <citation type="journal article" date="2006" name="Science">
        <title>The genome of black cottonwood, Populus trichocarpa (Torr. &amp; Gray).</title>
        <authorList>
            <person name="Tuskan G.A."/>
            <person name="Difazio S."/>
            <person name="Jansson S."/>
            <person name="Bohlmann J."/>
            <person name="Grigoriev I."/>
            <person name="Hellsten U."/>
            <person name="Putnam N."/>
            <person name="Ralph S."/>
            <person name="Rombauts S."/>
            <person name="Salamov A."/>
            <person name="Schein J."/>
            <person name="Sterck L."/>
            <person name="Aerts A."/>
            <person name="Bhalerao R.R."/>
            <person name="Bhalerao R.P."/>
            <person name="Blaudez D."/>
            <person name="Boerjan W."/>
            <person name="Brun A."/>
            <person name="Brunner A."/>
            <person name="Busov V."/>
            <person name="Campbell M."/>
            <person name="Carlson J."/>
            <person name="Chalot M."/>
            <person name="Chapman J."/>
            <person name="Chen G.L."/>
            <person name="Cooper D."/>
            <person name="Coutinho P.M."/>
            <person name="Couturier J."/>
            <person name="Covert S."/>
            <person name="Cronk Q."/>
            <person name="Cunningham R."/>
            <person name="Davis J."/>
            <person name="Degroeve S."/>
            <person name="Dejardin A."/>
            <person name="Depamphilis C."/>
            <person name="Detter J."/>
            <person name="Dirks B."/>
            <person name="Dubchak I."/>
            <person name="Duplessis S."/>
            <person name="Ehlting J."/>
            <person name="Ellis B."/>
            <person name="Gendler K."/>
            <person name="Goodstein D."/>
            <person name="Gribskov M."/>
            <person name="Grimwood J."/>
            <person name="Groover A."/>
            <person name="Gunter L."/>
            <person name="Hamberger B."/>
            <person name="Heinze B."/>
            <person name="Helariutta Y."/>
            <person name="Henrissat B."/>
            <person name="Holligan D."/>
            <person name="Holt R."/>
            <person name="Huang W."/>
            <person name="Islam-Faridi N."/>
            <person name="Jones S."/>
            <person name="Jones-Rhoades M."/>
            <person name="Jorgensen R."/>
            <person name="Joshi C."/>
            <person name="Kangasjarvi J."/>
            <person name="Karlsson J."/>
            <person name="Kelleher C."/>
            <person name="Kirkpatrick R."/>
            <person name="Kirst M."/>
            <person name="Kohler A."/>
            <person name="Kalluri U."/>
            <person name="Larimer F."/>
            <person name="Leebens-Mack J."/>
            <person name="Leple J.C."/>
            <person name="Locascio P."/>
            <person name="Lou Y."/>
            <person name="Lucas S."/>
            <person name="Martin F."/>
            <person name="Montanini B."/>
            <person name="Napoli C."/>
            <person name="Nelson D.R."/>
            <person name="Nelson C."/>
            <person name="Nieminen K."/>
            <person name="Nilsson O."/>
            <person name="Pereda V."/>
            <person name="Peter G."/>
            <person name="Philippe R."/>
            <person name="Pilate G."/>
            <person name="Poliakov A."/>
            <person name="Razumovskaya J."/>
            <person name="Richardson P."/>
            <person name="Rinaldi C."/>
            <person name="Ritland K."/>
            <person name="Rouze P."/>
            <person name="Ryaboy D."/>
            <person name="Schmutz J."/>
            <person name="Schrader J."/>
            <person name="Segerman B."/>
            <person name="Shin H."/>
            <person name="Siddiqui A."/>
            <person name="Sterky F."/>
            <person name="Terry A."/>
            <person name="Tsai C.J."/>
            <person name="Uberbacher E."/>
            <person name="Unneberg P."/>
            <person name="Vahala J."/>
            <person name="Wall K."/>
            <person name="Wessler S."/>
            <person name="Yang G."/>
            <person name="Yin T."/>
            <person name="Douglas C."/>
            <person name="Marra M."/>
            <person name="Sandberg G."/>
            <person name="Van de Peer Y."/>
            <person name="Rokhsar D."/>
        </authorList>
    </citation>
    <scope>NUCLEOTIDE SEQUENCE [LARGE SCALE GENOMIC DNA]</scope>
    <source>
        <strain evidence="2">cv. Nisqually</strain>
        <strain evidence="1">Nisqually-1</strain>
    </source>
</reference>
<dbReference type="EMBL" id="CM009290">
    <property type="protein sequence ID" value="PNT58150.1"/>
    <property type="molecule type" value="Genomic_DNA"/>
</dbReference>
<organism evidence="1 2">
    <name type="scientific">Populus trichocarpa</name>
    <name type="common">Western balsam poplar</name>
    <name type="synonym">Populus balsamifera subsp. trichocarpa</name>
    <dbReference type="NCBI Taxonomy" id="3694"/>
    <lineage>
        <taxon>Eukaryota</taxon>
        <taxon>Viridiplantae</taxon>
        <taxon>Streptophyta</taxon>
        <taxon>Embryophyta</taxon>
        <taxon>Tracheophyta</taxon>
        <taxon>Spermatophyta</taxon>
        <taxon>Magnoliopsida</taxon>
        <taxon>eudicotyledons</taxon>
        <taxon>Gunneridae</taxon>
        <taxon>Pentapetalae</taxon>
        <taxon>rosids</taxon>
        <taxon>fabids</taxon>
        <taxon>Malpighiales</taxon>
        <taxon>Salicaceae</taxon>
        <taxon>Saliceae</taxon>
        <taxon>Populus</taxon>
    </lineage>
</organism>
<gene>
    <name evidence="1" type="ORF">POPTR_001G341500</name>
</gene>
<accession>A0A2K2C7Z1</accession>
<proteinExistence type="predicted"/>
<reference evidence="1" key="2">
    <citation type="submission" date="2017-07" db="EMBL/GenBank/DDBJ databases">
        <title>WGS assembly of Populus trichocarpa.</title>
        <authorList>
            <person name="Tuskan G."/>
            <person name="Difazio S."/>
            <person name="Jansson S."/>
            <person name="Bohlmann J."/>
            <person name="Grigoriev I."/>
            <person name="Hellsten U."/>
            <person name="Putnam N."/>
            <person name="Ralph S."/>
            <person name="Rombauts S."/>
            <person name="Salamov A."/>
            <person name="Schein J."/>
            <person name="Sterck L."/>
            <person name="Aerts A."/>
            <person name="Bhalerao R."/>
            <person name="Bhalerao R."/>
            <person name="Blaudez D."/>
            <person name="Boerjan W."/>
            <person name="Brun A."/>
            <person name="Brunner A."/>
            <person name="Busov V."/>
            <person name="Campbell M."/>
            <person name="Carlson J."/>
            <person name="Chalot M."/>
            <person name="Chapman J."/>
            <person name="Chen G."/>
            <person name="Cooper D."/>
            <person name="Coutinho P."/>
            <person name="Couturier J."/>
            <person name="Covert S."/>
            <person name="Cronk Q."/>
            <person name="Cunningham R."/>
            <person name="Davis J."/>
            <person name="Degroeve S."/>
            <person name="Dejardin A."/>
            <person name="Depamphilis C."/>
            <person name="Detter J."/>
            <person name="Dirks B."/>
            <person name="Dubchak I."/>
            <person name="Duplessis S."/>
            <person name="Ehlting J."/>
            <person name="Ellis B."/>
            <person name="Gendler K."/>
            <person name="Goodstein D."/>
            <person name="Gribskov M."/>
            <person name="Grimwood J."/>
            <person name="Groover A."/>
            <person name="Gunter L."/>
            <person name="Hamberger B."/>
            <person name="Heinze B."/>
            <person name="Helariutta Y."/>
            <person name="Henrissat B."/>
            <person name="Holligan D."/>
            <person name="Holt R."/>
            <person name="Huang W."/>
            <person name="Islam-Faridi N."/>
            <person name="Jones S."/>
            <person name="Jones-Rhoades M."/>
            <person name="Jorgensen R."/>
            <person name="Joshi C."/>
            <person name="Kangasjarvi J."/>
            <person name="Karlsson J."/>
            <person name="Kelleher C."/>
            <person name="Kirkpatrick R."/>
            <person name="Kirst M."/>
            <person name="Kohler A."/>
            <person name="Kalluri U."/>
            <person name="Larimer F."/>
            <person name="Leebens-Mack J."/>
            <person name="Leple J."/>
            <person name="Locascio P."/>
            <person name="Lou Y."/>
            <person name="Lucas S."/>
            <person name="Martin F."/>
            <person name="Montanini B."/>
            <person name="Napoli C."/>
            <person name="Nelson D."/>
            <person name="Nelson C."/>
            <person name="Nieminen K."/>
            <person name="Nilsson O."/>
            <person name="Pereda V."/>
            <person name="Peter G."/>
            <person name="Philippe R."/>
            <person name="Pilate G."/>
            <person name="Poliakov A."/>
            <person name="Razumovskaya J."/>
            <person name="Richardson P."/>
            <person name="Rinaldi C."/>
            <person name="Ritland K."/>
            <person name="Rouze P."/>
            <person name="Ryaboy D."/>
            <person name="Schmutz J."/>
            <person name="Schrader J."/>
            <person name="Segerman B."/>
            <person name="Shin H."/>
            <person name="Siddiqui A."/>
            <person name="Sterky F."/>
            <person name="Terry A."/>
            <person name="Tsai C."/>
            <person name="Uberbacher E."/>
            <person name="Unneberg P."/>
            <person name="Vahala J."/>
            <person name="Wall K."/>
            <person name="Wessler S."/>
            <person name="Yang G."/>
            <person name="Yin T."/>
            <person name="Douglas C."/>
            <person name="Marra M."/>
            <person name="Sandberg G."/>
            <person name="Van De Peer Y."/>
            <person name="Rokhsar D."/>
        </authorList>
    </citation>
    <scope>NUCLEOTIDE SEQUENCE</scope>
    <source>
        <strain evidence="1">Nisqually-1</strain>
    </source>
</reference>
<name>A0A2K2C7Z1_POPTR</name>
<dbReference type="AlphaFoldDB" id="A0A2K2C7Z1"/>
<evidence type="ECO:0000313" key="2">
    <source>
        <dbReference type="Proteomes" id="UP000006729"/>
    </source>
</evidence>
<dbReference type="InParanoid" id="A0A2K2C7Z1"/>
<evidence type="ECO:0000313" key="1">
    <source>
        <dbReference type="EMBL" id="PNT58151.1"/>
    </source>
</evidence>
<dbReference type="Proteomes" id="UP000006729">
    <property type="component" value="Chromosome 1"/>
</dbReference>
<dbReference type="EMBL" id="CM009290">
    <property type="protein sequence ID" value="PNT58151.1"/>
    <property type="molecule type" value="Genomic_DNA"/>
</dbReference>
<keyword evidence="2" id="KW-1185">Reference proteome</keyword>
<sequence>MSMSQVFSMFYFEFSCDDSWNRTILFLSPLYGSRKCDMANHIIITRNMKHSGHGMRFRKRVRTRLMHYVEDINFDKTQSN</sequence>
<protein>
    <submittedName>
        <fullName evidence="1">Uncharacterized protein</fullName>
    </submittedName>
</protein>